<comment type="caution">
    <text evidence="1">The sequence shown here is derived from an EMBL/GenBank/DDBJ whole genome shotgun (WGS) entry which is preliminary data.</text>
</comment>
<name>A0ACB9FKF7_ARCLA</name>
<dbReference type="EMBL" id="CM042047">
    <property type="protein sequence ID" value="KAI3771316.1"/>
    <property type="molecule type" value="Genomic_DNA"/>
</dbReference>
<evidence type="ECO:0000313" key="2">
    <source>
        <dbReference type="Proteomes" id="UP001055879"/>
    </source>
</evidence>
<protein>
    <submittedName>
        <fullName evidence="1">Uncharacterized protein</fullName>
    </submittedName>
</protein>
<keyword evidence="2" id="KW-1185">Reference proteome</keyword>
<dbReference type="Proteomes" id="UP001055879">
    <property type="component" value="Linkage Group LG01"/>
</dbReference>
<proteinExistence type="predicted"/>
<accession>A0ACB9FKF7</accession>
<reference evidence="1 2" key="2">
    <citation type="journal article" date="2022" name="Mol. Ecol. Resour.">
        <title>The genomes of chicory, endive, great burdock and yacon provide insights into Asteraceae paleo-polyploidization history and plant inulin production.</title>
        <authorList>
            <person name="Fan W."/>
            <person name="Wang S."/>
            <person name="Wang H."/>
            <person name="Wang A."/>
            <person name="Jiang F."/>
            <person name="Liu H."/>
            <person name="Zhao H."/>
            <person name="Xu D."/>
            <person name="Zhang Y."/>
        </authorList>
    </citation>
    <scope>NUCLEOTIDE SEQUENCE [LARGE SCALE GENOMIC DNA]</scope>
    <source>
        <strain evidence="2">cv. Niubang</strain>
    </source>
</reference>
<evidence type="ECO:0000313" key="1">
    <source>
        <dbReference type="EMBL" id="KAI3771316.1"/>
    </source>
</evidence>
<gene>
    <name evidence="1" type="ORF">L6452_02478</name>
</gene>
<sequence>MVDSKPPFKFIFSRSRDVHLYPRLLRVYSTSPQNLCCQPPTSPSLSLFLFSLPSSAPPPSFSAIRHGKQIREIGESR</sequence>
<reference evidence="2" key="1">
    <citation type="journal article" date="2022" name="Mol. Ecol. Resour.">
        <title>The genomes of chicory, endive, great burdock and yacon provide insights into Asteraceae palaeo-polyploidization history and plant inulin production.</title>
        <authorList>
            <person name="Fan W."/>
            <person name="Wang S."/>
            <person name="Wang H."/>
            <person name="Wang A."/>
            <person name="Jiang F."/>
            <person name="Liu H."/>
            <person name="Zhao H."/>
            <person name="Xu D."/>
            <person name="Zhang Y."/>
        </authorList>
    </citation>
    <scope>NUCLEOTIDE SEQUENCE [LARGE SCALE GENOMIC DNA]</scope>
    <source>
        <strain evidence="2">cv. Niubang</strain>
    </source>
</reference>
<organism evidence="1 2">
    <name type="scientific">Arctium lappa</name>
    <name type="common">Greater burdock</name>
    <name type="synonym">Lappa major</name>
    <dbReference type="NCBI Taxonomy" id="4217"/>
    <lineage>
        <taxon>Eukaryota</taxon>
        <taxon>Viridiplantae</taxon>
        <taxon>Streptophyta</taxon>
        <taxon>Embryophyta</taxon>
        <taxon>Tracheophyta</taxon>
        <taxon>Spermatophyta</taxon>
        <taxon>Magnoliopsida</taxon>
        <taxon>eudicotyledons</taxon>
        <taxon>Gunneridae</taxon>
        <taxon>Pentapetalae</taxon>
        <taxon>asterids</taxon>
        <taxon>campanulids</taxon>
        <taxon>Asterales</taxon>
        <taxon>Asteraceae</taxon>
        <taxon>Carduoideae</taxon>
        <taxon>Cardueae</taxon>
        <taxon>Arctiinae</taxon>
        <taxon>Arctium</taxon>
    </lineage>
</organism>